<dbReference type="Proteomes" id="UP000185934">
    <property type="component" value="Chromosome"/>
</dbReference>
<accession>A0A1P8FAB1</accession>
<dbReference type="SUPFAM" id="SSF53335">
    <property type="entry name" value="S-adenosyl-L-methionine-dependent methyltransferases"/>
    <property type="match status" value="1"/>
</dbReference>
<keyword evidence="3" id="KW-1185">Reference proteome</keyword>
<dbReference type="GO" id="GO:0032259">
    <property type="term" value="P:methylation"/>
    <property type="evidence" value="ECO:0007669"/>
    <property type="project" value="UniProtKB-KW"/>
</dbReference>
<sequence>MTDAHFDISKAARLDNPGRIAELRIPDLLRDIGGVKTGMVCVDLGCGTGTFTLPLAGMAGDSGKVFAVDDSAEMLGILGSRNPPGNVVTIKADFIGTGLENGIADFCLTAFILHETRHPEKLLAEAYRLLKPGGILLAVEWRPDYESHGPPLNIRISAERMETMFGVAGFKMFRTAMWTEKHYYGTGAK</sequence>
<proteinExistence type="predicted"/>
<dbReference type="RefSeq" id="WP_076004883.1">
    <property type="nucleotide sequence ID" value="NZ_CP018258.1"/>
</dbReference>
<feature type="domain" description="Methyltransferase type 11" evidence="1">
    <location>
        <begin position="42"/>
        <end position="137"/>
    </location>
</feature>
<dbReference type="OrthoDB" id="162577at2"/>
<dbReference type="PANTHER" id="PTHR43591">
    <property type="entry name" value="METHYLTRANSFERASE"/>
    <property type="match status" value="1"/>
</dbReference>
<dbReference type="KEGG" id="dfo:Dform_02072"/>
<protein>
    <submittedName>
        <fullName evidence="2">Methyltransferase domain-containing protein</fullName>
    </submittedName>
</protein>
<dbReference type="CDD" id="cd02440">
    <property type="entry name" value="AdoMet_MTases"/>
    <property type="match status" value="1"/>
</dbReference>
<keyword evidence="2" id="KW-0489">Methyltransferase</keyword>
<evidence type="ECO:0000313" key="2">
    <source>
        <dbReference type="EMBL" id="APV45381.1"/>
    </source>
</evidence>
<dbReference type="AlphaFoldDB" id="A0A1P8FAB1"/>
<evidence type="ECO:0000313" key="3">
    <source>
        <dbReference type="Proteomes" id="UP000185934"/>
    </source>
</evidence>
<keyword evidence="2" id="KW-0808">Transferase</keyword>
<dbReference type="Gene3D" id="3.40.50.150">
    <property type="entry name" value="Vaccinia Virus protein VP39"/>
    <property type="match status" value="1"/>
</dbReference>
<dbReference type="EMBL" id="CP018258">
    <property type="protein sequence ID" value="APV45381.1"/>
    <property type="molecule type" value="Genomic_DNA"/>
</dbReference>
<reference evidence="3" key="1">
    <citation type="submission" date="2016-11" db="EMBL/GenBank/DDBJ databases">
        <title>Dehalogenimonas formicexedens sp. nov., a chlorinated alkane respiring bacterium isolated from contaminated groundwater.</title>
        <authorList>
            <person name="Key T.A."/>
            <person name="Bowman K.S."/>
            <person name="Lee I."/>
            <person name="Chun J."/>
            <person name="Albuquerque L."/>
            <person name="da Costa M.S."/>
            <person name="Rainey F.A."/>
            <person name="Moe W.M."/>
        </authorList>
    </citation>
    <scope>NUCLEOTIDE SEQUENCE [LARGE SCALE GENOMIC DNA]</scope>
    <source>
        <strain evidence="3">NSZ-14</strain>
    </source>
</reference>
<dbReference type="GO" id="GO:0008757">
    <property type="term" value="F:S-adenosylmethionine-dependent methyltransferase activity"/>
    <property type="evidence" value="ECO:0007669"/>
    <property type="project" value="InterPro"/>
</dbReference>
<gene>
    <name evidence="2" type="ORF">Dform_02072</name>
</gene>
<dbReference type="PANTHER" id="PTHR43591:SF24">
    <property type="entry name" value="2-METHOXY-6-POLYPRENYL-1,4-BENZOQUINOL METHYLASE, MITOCHONDRIAL"/>
    <property type="match status" value="1"/>
</dbReference>
<dbReference type="STRING" id="1839801.Dform_02072"/>
<dbReference type="InterPro" id="IPR029063">
    <property type="entry name" value="SAM-dependent_MTases_sf"/>
</dbReference>
<dbReference type="InterPro" id="IPR013216">
    <property type="entry name" value="Methyltransf_11"/>
</dbReference>
<evidence type="ECO:0000259" key="1">
    <source>
        <dbReference type="Pfam" id="PF08241"/>
    </source>
</evidence>
<dbReference type="Pfam" id="PF08241">
    <property type="entry name" value="Methyltransf_11"/>
    <property type="match status" value="1"/>
</dbReference>
<name>A0A1P8FAB1_9CHLR</name>
<organism evidence="2 3">
    <name type="scientific">Dehalogenimonas formicexedens</name>
    <dbReference type="NCBI Taxonomy" id="1839801"/>
    <lineage>
        <taxon>Bacteria</taxon>
        <taxon>Bacillati</taxon>
        <taxon>Chloroflexota</taxon>
        <taxon>Dehalococcoidia</taxon>
        <taxon>Dehalococcoidales</taxon>
        <taxon>Dehalococcoidaceae</taxon>
        <taxon>Dehalogenimonas</taxon>
    </lineage>
</organism>